<keyword evidence="1" id="KW-1133">Transmembrane helix</keyword>
<dbReference type="HOGENOM" id="CLU_1604831_0_0_1"/>
<evidence type="ECO:0000256" key="1">
    <source>
        <dbReference type="SAM" id="Phobius"/>
    </source>
</evidence>
<feature type="transmembrane region" description="Helical" evidence="1">
    <location>
        <begin position="110"/>
        <end position="126"/>
    </location>
</feature>
<sequence>MAKNPLFLAHIYPPFTCTFPHKLSRHSVLYATGESKFKKPPDPYHHYLVNTICLCGNLIGQHACVNLRTISKLVNLINTTVIWKPCQDSICKHGFAICLGRLKFNLYTKFGHLAGIILADTALLYAKIDKEIITKLHLFVGACIANIALLYVGRIGLRKAFRPKSS</sequence>
<organism evidence="2 3">
    <name type="scientific">Tetranychus urticae</name>
    <name type="common">Two-spotted spider mite</name>
    <dbReference type="NCBI Taxonomy" id="32264"/>
    <lineage>
        <taxon>Eukaryota</taxon>
        <taxon>Metazoa</taxon>
        <taxon>Ecdysozoa</taxon>
        <taxon>Arthropoda</taxon>
        <taxon>Chelicerata</taxon>
        <taxon>Arachnida</taxon>
        <taxon>Acari</taxon>
        <taxon>Acariformes</taxon>
        <taxon>Trombidiformes</taxon>
        <taxon>Prostigmata</taxon>
        <taxon>Eleutherengona</taxon>
        <taxon>Raphignathae</taxon>
        <taxon>Tetranychoidea</taxon>
        <taxon>Tetranychidae</taxon>
        <taxon>Tetranychus</taxon>
    </lineage>
</organism>
<dbReference type="Proteomes" id="UP000015104">
    <property type="component" value="Unassembled WGS sequence"/>
</dbReference>
<feature type="transmembrane region" description="Helical" evidence="1">
    <location>
        <begin position="138"/>
        <end position="157"/>
    </location>
</feature>
<proteinExistence type="predicted"/>
<reference evidence="2" key="2">
    <citation type="submission" date="2015-06" db="UniProtKB">
        <authorList>
            <consortium name="EnsemblMetazoa"/>
        </authorList>
    </citation>
    <scope>IDENTIFICATION</scope>
</reference>
<evidence type="ECO:0000313" key="2">
    <source>
        <dbReference type="EnsemblMetazoa" id="tetur08g08268.1"/>
    </source>
</evidence>
<dbReference type="EMBL" id="CAEY01001941">
    <property type="status" value="NOT_ANNOTATED_CDS"/>
    <property type="molecule type" value="Genomic_DNA"/>
</dbReference>
<dbReference type="AlphaFoldDB" id="T1KCN6"/>
<name>T1KCN6_TETUR</name>
<reference evidence="3" key="1">
    <citation type="submission" date="2011-08" db="EMBL/GenBank/DDBJ databases">
        <authorList>
            <person name="Rombauts S."/>
        </authorList>
    </citation>
    <scope>NUCLEOTIDE SEQUENCE</scope>
    <source>
        <strain evidence="3">London</strain>
    </source>
</reference>
<keyword evidence="3" id="KW-1185">Reference proteome</keyword>
<keyword evidence="1" id="KW-0472">Membrane</keyword>
<evidence type="ECO:0000313" key="3">
    <source>
        <dbReference type="Proteomes" id="UP000015104"/>
    </source>
</evidence>
<keyword evidence="1" id="KW-0812">Transmembrane</keyword>
<dbReference type="EnsemblMetazoa" id="tetur08g08268.1">
    <property type="protein sequence ID" value="tetur08g08268.1"/>
    <property type="gene ID" value="tetur08g08268"/>
</dbReference>
<accession>T1KCN6</accession>
<protein>
    <submittedName>
        <fullName evidence="2">Uncharacterized protein</fullName>
    </submittedName>
</protein>